<evidence type="ECO:0000313" key="12">
    <source>
        <dbReference type="Proteomes" id="UP000226192"/>
    </source>
</evidence>
<keyword evidence="5" id="KW-0067">ATP-binding</keyword>
<dbReference type="PROSITE" id="PS50929">
    <property type="entry name" value="ABC_TM1F"/>
    <property type="match status" value="1"/>
</dbReference>
<dbReference type="InterPro" id="IPR050173">
    <property type="entry name" value="ABC_transporter_C-like"/>
</dbReference>
<gene>
    <name evidence="11" type="ORF">CDD81_680</name>
</gene>
<dbReference type="GO" id="GO:0140359">
    <property type="term" value="F:ABC-type transporter activity"/>
    <property type="evidence" value="ECO:0007669"/>
    <property type="project" value="InterPro"/>
</dbReference>
<keyword evidence="3" id="KW-0812">Transmembrane</keyword>
<evidence type="ECO:0000256" key="8">
    <source>
        <dbReference type="SAM" id="SignalP"/>
    </source>
</evidence>
<protein>
    <recommendedName>
        <fullName evidence="13">ABC transporter domain-containing protein</fullName>
    </recommendedName>
</protein>
<evidence type="ECO:0000256" key="7">
    <source>
        <dbReference type="ARBA" id="ARBA00023136"/>
    </source>
</evidence>
<evidence type="ECO:0000256" key="6">
    <source>
        <dbReference type="ARBA" id="ARBA00022989"/>
    </source>
</evidence>
<dbReference type="InterPro" id="IPR003439">
    <property type="entry name" value="ABC_transporter-like_ATP-bd"/>
</dbReference>
<dbReference type="GO" id="GO:0016020">
    <property type="term" value="C:membrane"/>
    <property type="evidence" value="ECO:0007669"/>
    <property type="project" value="UniProtKB-SubCell"/>
</dbReference>
<reference evidence="11 12" key="1">
    <citation type="submission" date="2017-06" db="EMBL/GenBank/DDBJ databases">
        <title>Ant-infecting Ophiocordyceps genomes reveal a high diversity of potential behavioral manipulation genes and a possible major role for enterotoxins.</title>
        <authorList>
            <person name="De Bekker C."/>
            <person name="Evans H.C."/>
            <person name="Brachmann A."/>
            <person name="Hughes D.P."/>
        </authorList>
    </citation>
    <scope>NUCLEOTIDE SEQUENCE [LARGE SCALE GENOMIC DNA]</scope>
    <source>
        <strain evidence="11 12">Map64</strain>
    </source>
</reference>
<dbReference type="PANTHER" id="PTHR24223">
    <property type="entry name" value="ATP-BINDING CASSETTE SUB-FAMILY C"/>
    <property type="match status" value="1"/>
</dbReference>
<feature type="chain" id="PRO_5012134956" description="ABC transporter domain-containing protein" evidence="8">
    <location>
        <begin position="21"/>
        <end position="470"/>
    </location>
</feature>
<keyword evidence="7" id="KW-0472">Membrane</keyword>
<evidence type="ECO:0000259" key="9">
    <source>
        <dbReference type="PROSITE" id="PS50893"/>
    </source>
</evidence>
<evidence type="ECO:0000256" key="5">
    <source>
        <dbReference type="ARBA" id="ARBA00022840"/>
    </source>
</evidence>
<feature type="domain" description="ABC transmembrane type-1" evidence="10">
    <location>
        <begin position="1"/>
        <end position="140"/>
    </location>
</feature>
<dbReference type="Proteomes" id="UP000226192">
    <property type="component" value="Unassembled WGS sequence"/>
</dbReference>
<name>A0A2C5X8G5_9HYPO</name>
<dbReference type="GO" id="GO:0005524">
    <property type="term" value="F:ATP binding"/>
    <property type="evidence" value="ECO:0007669"/>
    <property type="project" value="UniProtKB-KW"/>
</dbReference>
<evidence type="ECO:0000256" key="1">
    <source>
        <dbReference type="ARBA" id="ARBA00004370"/>
    </source>
</evidence>
<evidence type="ECO:0000256" key="4">
    <source>
        <dbReference type="ARBA" id="ARBA00022741"/>
    </source>
</evidence>
<sequence length="470" mass="51745">MSIFCAACALLATRYTYSWGALRTAEIEEQPIFDQHLQETLAGNVTIRAFRRSREFITQNKKNTAQRLQSNLAIRASKQWLSLRVLFLVSILSCTMAALGTQSATTSKIKSGTIGLVLACCMALPDAITNVIEFGANLSQHTFGAVERIRQHINAEQEPSEAIKEDCNALSRWPQRGGIRFRDFSFHYEGKDQTPAIKMLDLNIKAGSRVALLGPSAGGKSTMALAMIRGIEASCGKIILDGVDIASINLDALRRLVTVVPSDPATALFPKESLRMNLDPQLQCTEDEIHQVLQTLELSRLVSADLNDMMPVTLSEGHKQLVCIARALLQKPLVLFLDQATSLMDSDSENVVQTTLRDRLAPTTTVITVTDRMTSIADYDYVYIMQAGTIVEEGEPGKLLEKDGLREEDAFFKRMCSKSGQLHAIQTNAGQKSLEMLAALERPRGVWSGEAGNRILEAFSRPNNRIPMAG</sequence>
<dbReference type="InterPro" id="IPR036640">
    <property type="entry name" value="ABC1_TM_sf"/>
</dbReference>
<dbReference type="AlphaFoldDB" id="A0A2C5X8G5"/>
<dbReference type="PROSITE" id="PS50893">
    <property type="entry name" value="ABC_TRANSPORTER_2"/>
    <property type="match status" value="1"/>
</dbReference>
<dbReference type="STRING" id="1399860.A0A2C5X8G5"/>
<dbReference type="InterPro" id="IPR003593">
    <property type="entry name" value="AAA+_ATPase"/>
</dbReference>
<dbReference type="SUPFAM" id="SSF90123">
    <property type="entry name" value="ABC transporter transmembrane region"/>
    <property type="match status" value="1"/>
</dbReference>
<dbReference type="OrthoDB" id="6500128at2759"/>
<keyword evidence="12" id="KW-1185">Reference proteome</keyword>
<evidence type="ECO:0008006" key="13">
    <source>
        <dbReference type="Google" id="ProtNLM"/>
    </source>
</evidence>
<dbReference type="SUPFAM" id="SSF52540">
    <property type="entry name" value="P-loop containing nucleoside triphosphate hydrolases"/>
    <property type="match status" value="1"/>
</dbReference>
<evidence type="ECO:0000259" key="10">
    <source>
        <dbReference type="PROSITE" id="PS50929"/>
    </source>
</evidence>
<comment type="caution">
    <text evidence="11">The sequence shown here is derived from an EMBL/GenBank/DDBJ whole genome shotgun (WGS) entry which is preliminary data.</text>
</comment>
<dbReference type="InterPro" id="IPR011527">
    <property type="entry name" value="ABC1_TM_dom"/>
</dbReference>
<keyword evidence="2" id="KW-0813">Transport</keyword>
<dbReference type="InterPro" id="IPR027417">
    <property type="entry name" value="P-loop_NTPase"/>
</dbReference>
<keyword evidence="8" id="KW-0732">Signal</keyword>
<feature type="signal peptide" evidence="8">
    <location>
        <begin position="1"/>
        <end position="20"/>
    </location>
</feature>
<keyword evidence="4" id="KW-0547">Nucleotide-binding</keyword>
<proteinExistence type="predicted"/>
<dbReference type="SMART" id="SM00382">
    <property type="entry name" value="AAA"/>
    <property type="match status" value="1"/>
</dbReference>
<dbReference type="Gene3D" id="3.40.50.300">
    <property type="entry name" value="P-loop containing nucleotide triphosphate hydrolases"/>
    <property type="match status" value="1"/>
</dbReference>
<comment type="subcellular location">
    <subcellularLocation>
        <location evidence="1">Membrane</location>
    </subcellularLocation>
</comment>
<feature type="domain" description="ABC transporter" evidence="9">
    <location>
        <begin position="179"/>
        <end position="412"/>
    </location>
</feature>
<organism evidence="11 12">
    <name type="scientific">Ophiocordyceps australis</name>
    <dbReference type="NCBI Taxonomy" id="1399860"/>
    <lineage>
        <taxon>Eukaryota</taxon>
        <taxon>Fungi</taxon>
        <taxon>Dikarya</taxon>
        <taxon>Ascomycota</taxon>
        <taxon>Pezizomycotina</taxon>
        <taxon>Sordariomycetes</taxon>
        <taxon>Hypocreomycetidae</taxon>
        <taxon>Hypocreales</taxon>
        <taxon>Ophiocordycipitaceae</taxon>
        <taxon>Ophiocordyceps</taxon>
    </lineage>
</organism>
<dbReference type="GO" id="GO:0016887">
    <property type="term" value="F:ATP hydrolysis activity"/>
    <property type="evidence" value="ECO:0007669"/>
    <property type="project" value="InterPro"/>
</dbReference>
<evidence type="ECO:0000313" key="11">
    <source>
        <dbReference type="EMBL" id="PHH61199.1"/>
    </source>
</evidence>
<keyword evidence="6" id="KW-1133">Transmembrane helix</keyword>
<evidence type="ECO:0000256" key="3">
    <source>
        <dbReference type="ARBA" id="ARBA00022692"/>
    </source>
</evidence>
<dbReference type="Gene3D" id="1.20.1560.10">
    <property type="entry name" value="ABC transporter type 1, transmembrane domain"/>
    <property type="match status" value="1"/>
</dbReference>
<accession>A0A2C5X8G5</accession>
<dbReference type="EMBL" id="NJET01000112">
    <property type="protein sequence ID" value="PHH61199.1"/>
    <property type="molecule type" value="Genomic_DNA"/>
</dbReference>
<dbReference type="Pfam" id="PF00005">
    <property type="entry name" value="ABC_tran"/>
    <property type="match status" value="1"/>
</dbReference>
<evidence type="ECO:0000256" key="2">
    <source>
        <dbReference type="ARBA" id="ARBA00022448"/>
    </source>
</evidence>
<dbReference type="PANTHER" id="PTHR24223:SF399">
    <property type="entry name" value="ABC TRANSPORTER ATNG"/>
    <property type="match status" value="1"/>
</dbReference>